<proteinExistence type="predicted"/>
<feature type="region of interest" description="Disordered" evidence="1">
    <location>
        <begin position="28"/>
        <end position="49"/>
    </location>
</feature>
<reference evidence="2" key="1">
    <citation type="submission" date="2023-09" db="UniProtKB">
        <authorList>
            <consortium name="Ensembl"/>
        </authorList>
    </citation>
    <scope>IDENTIFICATION</scope>
</reference>
<sequence>RFTLRKCQEKTRLFCFIMTVKHVCEGQRNADQHQSHREAGQRSAESSQRRQTFFTAVLFPSMDSQRGR</sequence>
<evidence type="ECO:0000256" key="1">
    <source>
        <dbReference type="SAM" id="MobiDB-lite"/>
    </source>
</evidence>
<evidence type="ECO:0000313" key="2">
    <source>
        <dbReference type="Ensembl" id="ENSSPAP00000015630.1"/>
    </source>
</evidence>
<name>A0A3B5A4J8_9TELE</name>
<accession>A0A3B5A4J8</accession>
<feature type="compositionally biased region" description="Basic and acidic residues" evidence="1">
    <location>
        <begin position="28"/>
        <end position="40"/>
    </location>
</feature>
<dbReference type="AlphaFoldDB" id="A0A3B5A4J8"/>
<dbReference type="Ensembl" id="ENSSPAT00000015882.1">
    <property type="protein sequence ID" value="ENSSPAP00000015630.1"/>
    <property type="gene ID" value="ENSSPAG00000011789.1"/>
</dbReference>
<protein>
    <submittedName>
        <fullName evidence="2">Uncharacterized protein</fullName>
    </submittedName>
</protein>
<organism evidence="2">
    <name type="scientific">Stegastes partitus</name>
    <name type="common">bicolor damselfish</name>
    <dbReference type="NCBI Taxonomy" id="144197"/>
    <lineage>
        <taxon>Eukaryota</taxon>
        <taxon>Metazoa</taxon>
        <taxon>Chordata</taxon>
        <taxon>Craniata</taxon>
        <taxon>Vertebrata</taxon>
        <taxon>Euteleostomi</taxon>
        <taxon>Actinopterygii</taxon>
        <taxon>Neopterygii</taxon>
        <taxon>Teleostei</taxon>
        <taxon>Neoteleostei</taxon>
        <taxon>Acanthomorphata</taxon>
        <taxon>Ovalentaria</taxon>
        <taxon>Pomacentridae</taxon>
        <taxon>Stegastes</taxon>
    </lineage>
</organism>